<evidence type="ECO:0000313" key="2">
    <source>
        <dbReference type="EMBL" id="MXO90848.1"/>
    </source>
</evidence>
<dbReference type="EMBL" id="WTYX01000001">
    <property type="protein sequence ID" value="MXO90848.1"/>
    <property type="molecule type" value="Genomic_DNA"/>
</dbReference>
<gene>
    <name evidence="2" type="ORF">GRI41_08450</name>
</gene>
<reference evidence="2 3" key="1">
    <citation type="submission" date="2019-12" db="EMBL/GenBank/DDBJ databases">
        <title>Genomic-based taxomic classification of the family Erythrobacteraceae.</title>
        <authorList>
            <person name="Xu L."/>
        </authorList>
    </citation>
    <scope>NUCLEOTIDE SEQUENCE [LARGE SCALE GENOMIC DNA]</scope>
    <source>
        <strain evidence="2 3">KCTC 52763</strain>
    </source>
</reference>
<sequence>MLALYDKTQAIPGVIVYRDHQDPGQFYFISERPRIARNNGVPALSFVKFRRDITDNVDFEEGDSLGGGILNFTVDLAVTEREQDQIKREIKRAFENVPENIKLAPVSVRDGSVRLSVMRDAADDPEASPDAPRGLRLFEEVHGSTKPSLIGDQRATFTVMLNREMATAMEQTLRGGVSMFGVNYQLFFLGMTPAMSVKVEADYKRVYTSLETELGVQGQIQAVSIAADIEAAYQKLREDGVIKVEITEFTDDADLKAKGHAAWDWFKGQLTADFFQSTMPVPAIMQPDSGGGILGRLQDMFGAIPRAPATGSLSPGRGAAATTPPNTAPAATGPSDQVTPTTETNRREAAARGGGGGSGAGNLASELSPFRVGFSLKIMHQDELRTRRFDYNLQSAIQAEANPNGMFSGLVDGFNMDDLIFEVDMDDPFFDRLRTTVTMGQDLAAIGVSSVAVNMEYPGEREAGENAEHIDGFEFRPGDSENKLFTTFLDDDGTREYRYRMTITFDPTTEWRGKDSQVVTPWLVSAETQLTLAPIDAVERLDVEIALSNQHSESVTQVEVEVRYENPATGFKDNRTFVLEPGGESHNWRLRLADNAPRGYEYRVRYFFAQGNTMIETPWEERDQPSIIVNVPFRSKHRVMVNPLLLDSANLLQAIVDIEYREPDTGYTVAMRQEFMGGDVLVPQSFEIPTLAEDPPPIVYSTTILKLDGQVITERDQETESGIILLSEGTGVVQRVEVRLPQDSLGSFQALKVDLTGRGDVPDTTSVIFTPSQTQKQLAALVQPSGRFKTYDFKVTGYDQLGVASELAAGSSTDRVMIVPMQ</sequence>
<dbReference type="RefSeq" id="WP_160604425.1">
    <property type="nucleotide sequence ID" value="NZ_WTYX01000001.1"/>
</dbReference>
<evidence type="ECO:0000313" key="3">
    <source>
        <dbReference type="Proteomes" id="UP000442714"/>
    </source>
</evidence>
<comment type="caution">
    <text evidence="2">The sequence shown here is derived from an EMBL/GenBank/DDBJ whole genome shotgun (WGS) entry which is preliminary data.</text>
</comment>
<dbReference type="Proteomes" id="UP000442714">
    <property type="component" value="Unassembled WGS sequence"/>
</dbReference>
<keyword evidence="3" id="KW-1185">Reference proteome</keyword>
<evidence type="ECO:0000256" key="1">
    <source>
        <dbReference type="SAM" id="MobiDB-lite"/>
    </source>
</evidence>
<protein>
    <submittedName>
        <fullName evidence="2">Uncharacterized protein</fullName>
    </submittedName>
</protein>
<dbReference type="AlphaFoldDB" id="A0A844ZSZ0"/>
<feature type="compositionally biased region" description="Low complexity" evidence="1">
    <location>
        <begin position="315"/>
        <end position="334"/>
    </location>
</feature>
<organism evidence="2 3">
    <name type="scientific">Pontixanthobacter aquaemixtae</name>
    <dbReference type="NCBI Taxonomy" id="1958940"/>
    <lineage>
        <taxon>Bacteria</taxon>
        <taxon>Pseudomonadati</taxon>
        <taxon>Pseudomonadota</taxon>
        <taxon>Alphaproteobacteria</taxon>
        <taxon>Sphingomonadales</taxon>
        <taxon>Erythrobacteraceae</taxon>
        <taxon>Pontixanthobacter</taxon>
    </lineage>
</organism>
<feature type="region of interest" description="Disordered" evidence="1">
    <location>
        <begin position="305"/>
        <end position="362"/>
    </location>
</feature>
<accession>A0A844ZSZ0</accession>
<dbReference type="OrthoDB" id="1488714at2"/>
<proteinExistence type="predicted"/>
<name>A0A844ZSZ0_9SPHN</name>